<dbReference type="Proteomes" id="UP000828443">
    <property type="component" value="Segment"/>
</dbReference>
<dbReference type="PROSITE" id="PS51257">
    <property type="entry name" value="PROKAR_LIPOPROTEIN"/>
    <property type="match status" value="1"/>
</dbReference>
<reference evidence="2" key="1">
    <citation type="journal article" date="2021" name="Viruses">
        <title>Novel Viruses That Lyse Plant and Human Strains of Kosakonia cowanii.</title>
        <authorList>
            <person name="Petrzik K."/>
            <person name="Brazdova S."/>
            <person name="Krawczyk K."/>
        </authorList>
    </citation>
    <scope>NUCLEOTIDE SEQUENCE</scope>
</reference>
<feature type="transmembrane region" description="Helical" evidence="1">
    <location>
        <begin position="7"/>
        <end position="26"/>
    </location>
</feature>
<evidence type="ECO:0000313" key="3">
    <source>
        <dbReference type="Proteomes" id="UP000828443"/>
    </source>
</evidence>
<feature type="transmembrane region" description="Helical" evidence="1">
    <location>
        <begin position="38"/>
        <end position="59"/>
    </location>
</feature>
<dbReference type="KEGG" id="vg:77953108"/>
<dbReference type="GeneID" id="77953108"/>
<keyword evidence="1" id="KW-0472">Membrane</keyword>
<protein>
    <submittedName>
        <fullName evidence="2">Photosystem II reaction center protein J</fullName>
    </submittedName>
</protein>
<dbReference type="EMBL" id="MZ348422">
    <property type="protein sequence ID" value="QYN79931.1"/>
    <property type="molecule type" value="Genomic_DNA"/>
</dbReference>
<accession>A0AAE7WF55</accession>
<sequence>MKDINWFHLVMFVVLSCGFGWVVYVIRTEVTELGDLVGLGVVATLCLFFGVFSLIMAFFEKKMMRAMYGEFSNRNHRGV</sequence>
<evidence type="ECO:0000313" key="2">
    <source>
        <dbReference type="EMBL" id="QYN79931.1"/>
    </source>
</evidence>
<keyword evidence="1" id="KW-0812">Transmembrane</keyword>
<organism evidence="2 3">
    <name type="scientific">Kosakonia phage Kc263</name>
    <dbReference type="NCBI Taxonomy" id="2863194"/>
    <lineage>
        <taxon>Viruses</taxon>
        <taxon>Duplodnaviria</taxon>
        <taxon>Heunggongvirae</taxon>
        <taxon>Uroviricota</taxon>
        <taxon>Caudoviricetes</taxon>
        <taxon>Chimalliviridae</taxon>
        <taxon>Branisovskavirus</taxon>
        <taxon>Branisovskavirus Kc263</taxon>
    </lineage>
</organism>
<evidence type="ECO:0000256" key="1">
    <source>
        <dbReference type="SAM" id="Phobius"/>
    </source>
</evidence>
<dbReference type="RefSeq" id="YP_010676743.1">
    <property type="nucleotide sequence ID" value="NC_071015.1"/>
</dbReference>
<proteinExistence type="predicted"/>
<keyword evidence="3" id="KW-1185">Reference proteome</keyword>
<name>A0AAE7WF55_9CAUD</name>
<keyword evidence="1" id="KW-1133">Transmembrane helix</keyword>